<evidence type="ECO:0000259" key="4">
    <source>
        <dbReference type="PROSITE" id="PS50994"/>
    </source>
</evidence>
<dbReference type="PROSITE" id="PS50994">
    <property type="entry name" value="INTEGRASE"/>
    <property type="match status" value="1"/>
</dbReference>
<evidence type="ECO:0000256" key="3">
    <source>
        <dbReference type="SAM" id="MobiDB-lite"/>
    </source>
</evidence>
<dbReference type="GO" id="GO:0003676">
    <property type="term" value="F:nucleic acid binding"/>
    <property type="evidence" value="ECO:0007669"/>
    <property type="project" value="InterPro"/>
</dbReference>
<dbReference type="Gene3D" id="3.30.420.10">
    <property type="entry name" value="Ribonuclease H-like superfamily/Ribonuclease H"/>
    <property type="match status" value="1"/>
</dbReference>
<sequence length="887" mass="99253">MTPDEPGPTRDHDPHSPQSNPNRYSPCLANNGFVINGGIGTERRVMVTGNDGNNSGDFVVLGERSADRGSGIGRAQTRERWLQDEKRGTFRSHHLERLLNGSLPIPPEMVVNEHSETIANEAREDFIAQDSLPREYQSFMVVIITTRETLSLDQVYSILVDAETHIDGFDSQPENFPMSAHIAQGRSVVGSTEFDRDFPGANASSGSSWARDESGIVNCATLDSSSCSCCSAKTGMSASNQPQVHVASGEHWVVDSGMTRHVTPDASKIMQSSEFTGPGNILVGNGVSLGDMCNSKNVNISNKLNTTCVACCMGKSHVMPFDSSTIVYDVPFQLIFTDLWGAAHIPSCGYRYYVSFVDAMLKNKSQALDAFRLFQTMVATQFSLPIKSIQIDWGGEYRQLSCNLTRASISHRITCPHTSEHNGFVERKHRHLVELALVLPAQAALPFCFWSYAVATTSYLINRLPIRVLGNNSPFEKLFGAKPDYKTLRVFGRRCFPHLRPFQQHKLMFRSAPCVFLGYISQHRGFQCLDQDDRVYISSTTESTGLESQQLPTEVPEDLPNVHMQSVPEHNVSSANQHPMLTRNVHAELVVLKSNGTWSLVKLPEGRTIVGCKWLFKIKRNSDGSVQRYKALLVDKGYSQVPGQDFKETFSPVVRFSTLNVILALVVSRGWPLRQVDVNNTFLHGDLSEDVFMQQPPGFEQYTHEGGELHYFLGIEVKRCDQLLMLNQKKYILELLENAKMFRGLLYMCHIRPDIAFSVNKVAQYMHAPREQHFLAAKRFLRYLAGTLNYGLGRSMSGHCVFVGESMVSWSAKKQKVVSRSTMEVEYRSLADAAAEVAWVDTLLADLKVPRYKQPTIWYDITSAIALSANPVYHSQSKHLDLDVHFV</sequence>
<dbReference type="GO" id="GO:0046872">
    <property type="term" value="F:metal ion binding"/>
    <property type="evidence" value="ECO:0007669"/>
    <property type="project" value="UniProtKB-KW"/>
</dbReference>
<dbReference type="Proteomes" id="UP000436088">
    <property type="component" value="Unassembled WGS sequence"/>
</dbReference>
<dbReference type="SUPFAM" id="SSF53098">
    <property type="entry name" value="Ribonuclease H-like"/>
    <property type="match status" value="1"/>
</dbReference>
<dbReference type="PANTHER" id="PTHR42648:SF26">
    <property type="entry name" value="INTEGRASE CATALYTIC DOMAIN-CONTAINING PROTEIN"/>
    <property type="match status" value="1"/>
</dbReference>
<keyword evidence="1" id="KW-0479">Metal-binding</keyword>
<gene>
    <name evidence="5" type="ORF">F3Y22_tig00109978pilonHSYRG00019</name>
</gene>
<dbReference type="CDD" id="cd09272">
    <property type="entry name" value="RNase_HI_RT_Ty1"/>
    <property type="match status" value="1"/>
</dbReference>
<proteinExistence type="predicted"/>
<dbReference type="Pfam" id="PF07727">
    <property type="entry name" value="RVT_2"/>
    <property type="match status" value="1"/>
</dbReference>
<dbReference type="InterPro" id="IPR036397">
    <property type="entry name" value="RNaseH_sf"/>
</dbReference>
<accession>A0A6A3BR04</accession>
<dbReference type="InterPro" id="IPR057670">
    <property type="entry name" value="SH3_retrovirus"/>
</dbReference>
<organism evidence="5 6">
    <name type="scientific">Hibiscus syriacus</name>
    <name type="common">Rose of Sharon</name>
    <dbReference type="NCBI Taxonomy" id="106335"/>
    <lineage>
        <taxon>Eukaryota</taxon>
        <taxon>Viridiplantae</taxon>
        <taxon>Streptophyta</taxon>
        <taxon>Embryophyta</taxon>
        <taxon>Tracheophyta</taxon>
        <taxon>Spermatophyta</taxon>
        <taxon>Magnoliopsida</taxon>
        <taxon>eudicotyledons</taxon>
        <taxon>Gunneridae</taxon>
        <taxon>Pentapetalae</taxon>
        <taxon>rosids</taxon>
        <taxon>malvids</taxon>
        <taxon>Malvales</taxon>
        <taxon>Malvaceae</taxon>
        <taxon>Malvoideae</taxon>
        <taxon>Hibiscus</taxon>
    </lineage>
</organism>
<feature type="domain" description="Integrase catalytic" evidence="4">
    <location>
        <begin position="316"/>
        <end position="482"/>
    </location>
</feature>
<evidence type="ECO:0000313" key="5">
    <source>
        <dbReference type="EMBL" id="KAE8719053.1"/>
    </source>
</evidence>
<dbReference type="EMBL" id="VEPZ02000794">
    <property type="protein sequence ID" value="KAE8719053.1"/>
    <property type="molecule type" value="Genomic_DNA"/>
</dbReference>
<dbReference type="InterPro" id="IPR001584">
    <property type="entry name" value="Integrase_cat-core"/>
</dbReference>
<dbReference type="Pfam" id="PF25597">
    <property type="entry name" value="SH3_retrovirus"/>
    <property type="match status" value="1"/>
</dbReference>
<dbReference type="AlphaFoldDB" id="A0A6A3BR04"/>
<dbReference type="GO" id="GO:0015074">
    <property type="term" value="P:DNA integration"/>
    <property type="evidence" value="ECO:0007669"/>
    <property type="project" value="InterPro"/>
</dbReference>
<name>A0A6A3BR04_HIBSY</name>
<evidence type="ECO:0000256" key="1">
    <source>
        <dbReference type="ARBA" id="ARBA00022723"/>
    </source>
</evidence>
<evidence type="ECO:0000256" key="2">
    <source>
        <dbReference type="ARBA" id="ARBA00022801"/>
    </source>
</evidence>
<dbReference type="GO" id="GO:0016787">
    <property type="term" value="F:hydrolase activity"/>
    <property type="evidence" value="ECO:0007669"/>
    <property type="project" value="UniProtKB-KW"/>
</dbReference>
<dbReference type="InterPro" id="IPR013103">
    <property type="entry name" value="RVT_2"/>
</dbReference>
<feature type="region of interest" description="Disordered" evidence="3">
    <location>
        <begin position="1"/>
        <end position="26"/>
    </location>
</feature>
<keyword evidence="2" id="KW-0378">Hydrolase</keyword>
<dbReference type="InterPro" id="IPR012337">
    <property type="entry name" value="RNaseH-like_sf"/>
</dbReference>
<dbReference type="PANTHER" id="PTHR42648">
    <property type="entry name" value="TRANSPOSASE, PUTATIVE-RELATED"/>
    <property type="match status" value="1"/>
</dbReference>
<evidence type="ECO:0000313" key="6">
    <source>
        <dbReference type="Proteomes" id="UP000436088"/>
    </source>
</evidence>
<protein>
    <recommendedName>
        <fullName evidence="4">Integrase catalytic domain-containing protein</fullName>
    </recommendedName>
</protein>
<dbReference type="InterPro" id="IPR039537">
    <property type="entry name" value="Retrotran_Ty1/copia-like"/>
</dbReference>
<comment type="caution">
    <text evidence="5">The sequence shown here is derived from an EMBL/GenBank/DDBJ whole genome shotgun (WGS) entry which is preliminary data.</text>
</comment>
<keyword evidence="6" id="KW-1185">Reference proteome</keyword>
<reference evidence="5" key="1">
    <citation type="submission" date="2019-09" db="EMBL/GenBank/DDBJ databases">
        <title>Draft genome information of white flower Hibiscus syriacus.</title>
        <authorList>
            <person name="Kim Y.-M."/>
        </authorList>
    </citation>
    <scope>NUCLEOTIDE SEQUENCE [LARGE SCALE GENOMIC DNA]</scope>
    <source>
        <strain evidence="5">YM2019G1</strain>
    </source>
</reference>